<evidence type="ECO:0000313" key="2">
    <source>
        <dbReference type="EMBL" id="TCL57668.1"/>
    </source>
</evidence>
<protein>
    <submittedName>
        <fullName evidence="2">Uncharacterized protein DUF4406</fullName>
    </submittedName>
</protein>
<reference evidence="2 3" key="1">
    <citation type="submission" date="2019-03" db="EMBL/GenBank/DDBJ databases">
        <title>Genomic Encyclopedia of Type Strains, Phase IV (KMG-IV): sequencing the most valuable type-strain genomes for metagenomic binning, comparative biology and taxonomic classification.</title>
        <authorList>
            <person name="Goeker M."/>
        </authorList>
    </citation>
    <scope>NUCLEOTIDE SEQUENCE [LARGE SCALE GENOMIC DNA]</scope>
    <source>
        <strain evidence="2 3">DSM 100556</strain>
    </source>
</reference>
<dbReference type="SUPFAM" id="SSF52309">
    <property type="entry name" value="N-(deoxy)ribosyltransferase-like"/>
    <property type="match status" value="1"/>
</dbReference>
<name>A0A4R1QUQ7_9FIRM</name>
<dbReference type="OrthoDB" id="9807423at2"/>
<dbReference type="AlphaFoldDB" id="A0A4R1QUQ7"/>
<evidence type="ECO:0000313" key="3">
    <source>
        <dbReference type="Proteomes" id="UP000295718"/>
    </source>
</evidence>
<gene>
    <name evidence="2" type="ORF">EDD76_108203</name>
</gene>
<dbReference type="Gene3D" id="3.40.50.10400">
    <property type="entry name" value="Hypothetical protein PA1492"/>
    <property type="match status" value="1"/>
</dbReference>
<organism evidence="2 3">
    <name type="scientific">Kineothrix alysoides</name>
    <dbReference type="NCBI Taxonomy" id="1469948"/>
    <lineage>
        <taxon>Bacteria</taxon>
        <taxon>Bacillati</taxon>
        <taxon>Bacillota</taxon>
        <taxon>Clostridia</taxon>
        <taxon>Lachnospirales</taxon>
        <taxon>Lachnospiraceae</taxon>
        <taxon>Kineothrix</taxon>
    </lineage>
</organism>
<dbReference type="Pfam" id="PF24963">
    <property type="entry name" value="DUF7768"/>
    <property type="match status" value="1"/>
</dbReference>
<dbReference type="Proteomes" id="UP000295718">
    <property type="component" value="Unassembled WGS sequence"/>
</dbReference>
<feature type="domain" description="DUF7768" evidence="1">
    <location>
        <begin position="2"/>
        <end position="97"/>
    </location>
</feature>
<accession>A0A4R1QUQ7</accession>
<proteinExistence type="predicted"/>
<dbReference type="EMBL" id="SLUO01000008">
    <property type="protein sequence ID" value="TCL57668.1"/>
    <property type="molecule type" value="Genomic_DNA"/>
</dbReference>
<keyword evidence="3" id="KW-1185">Reference proteome</keyword>
<dbReference type="InterPro" id="IPR056670">
    <property type="entry name" value="DUF7768"/>
</dbReference>
<sequence>MKLVYIASPLRGNYEDNIRKASEYCEKACSLGIIAFAPHLYFTQFYNDTIPEEREKGLKMGLAMLEKCEELWVMGTHISEGMQGEIAYAKELGIPIFIVEQPQDMECYPISTDHNILLGNHSCIVDSSKQDYTDRLLVMNYDTLKPEYRSRSNQIWLATGGFGCSPTARGRKVFVTSVYDGEQANFYRQDFAGIIRPEIWKEVQQQYDFIYLKEEVHRTTPTIQEGIEP</sequence>
<dbReference type="STRING" id="1469948.GCA_000732725_03889"/>
<dbReference type="RefSeq" id="WP_051869886.1">
    <property type="nucleotide sequence ID" value="NZ_JPNB01000003.1"/>
</dbReference>
<evidence type="ECO:0000259" key="1">
    <source>
        <dbReference type="Pfam" id="PF24963"/>
    </source>
</evidence>
<comment type="caution">
    <text evidence="2">The sequence shown here is derived from an EMBL/GenBank/DDBJ whole genome shotgun (WGS) entry which is preliminary data.</text>
</comment>